<dbReference type="Proteomes" id="UP001268819">
    <property type="component" value="Unassembled WGS sequence"/>
</dbReference>
<comment type="caution">
    <text evidence="1">The sequence shown here is derived from an EMBL/GenBank/DDBJ whole genome shotgun (WGS) entry which is preliminary data.</text>
</comment>
<evidence type="ECO:0008006" key="3">
    <source>
        <dbReference type="Google" id="ProtNLM"/>
    </source>
</evidence>
<evidence type="ECO:0000313" key="1">
    <source>
        <dbReference type="EMBL" id="MDR6597481.1"/>
    </source>
</evidence>
<sequence>MEANLFSLVDAADSTRIFAWGMEIMEEDTTTAVVYRRDPVTGRTMLGQHRSAESALARYGRRVPLVLAWEFDEEEPLGNSGPA</sequence>
<keyword evidence="2" id="KW-1185">Reference proteome</keyword>
<evidence type="ECO:0000313" key="2">
    <source>
        <dbReference type="Proteomes" id="UP001268819"/>
    </source>
</evidence>
<accession>A0ABU1Q3K2</accession>
<dbReference type="EMBL" id="JAVDSG010000001">
    <property type="protein sequence ID" value="MDR6597481.1"/>
    <property type="molecule type" value="Genomic_DNA"/>
</dbReference>
<gene>
    <name evidence="1" type="ORF">J2S66_005865</name>
</gene>
<reference evidence="1 2" key="1">
    <citation type="submission" date="2023-07" db="EMBL/GenBank/DDBJ databases">
        <title>Sequencing the genomes of 1000 actinobacteria strains.</title>
        <authorList>
            <person name="Klenk H.-P."/>
        </authorList>
    </citation>
    <scope>NUCLEOTIDE SEQUENCE [LARGE SCALE GENOMIC DNA]</scope>
    <source>
        <strain evidence="1 2">DSM 43749</strain>
    </source>
</reference>
<dbReference type="RefSeq" id="WP_310310760.1">
    <property type="nucleotide sequence ID" value="NZ_BAAAXB010000001.1"/>
</dbReference>
<protein>
    <recommendedName>
        <fullName evidence="3">Immunity protein 35 of polymorphic toxin system</fullName>
    </recommendedName>
</protein>
<proteinExistence type="predicted"/>
<organism evidence="1 2">
    <name type="scientific">Saccharothrix longispora</name>
    <dbReference type="NCBI Taxonomy" id="33920"/>
    <lineage>
        <taxon>Bacteria</taxon>
        <taxon>Bacillati</taxon>
        <taxon>Actinomycetota</taxon>
        <taxon>Actinomycetes</taxon>
        <taxon>Pseudonocardiales</taxon>
        <taxon>Pseudonocardiaceae</taxon>
        <taxon>Saccharothrix</taxon>
    </lineage>
</organism>
<name>A0ABU1Q3K2_9PSEU</name>